<reference evidence="4" key="4">
    <citation type="journal article" date="2008" name="Nucleic Acids Res.">
        <title>The rice annotation project database (RAP-DB): 2008 update.</title>
        <authorList>
            <consortium name="The rice annotation project (RAP)"/>
        </authorList>
    </citation>
    <scope>GENOME REANNOTATION</scope>
    <source>
        <strain evidence="4">cv. Nipponbare</strain>
    </source>
</reference>
<proteinExistence type="predicted"/>
<reference evidence="3" key="2">
    <citation type="submission" date="2002-06" db="EMBL/GenBank/DDBJ databases">
        <title>Oryza sativa nipponbare(GA3) genomic DNA, chromosome 8, BAC clone:OSJNBa0091C18.</title>
        <authorList>
            <person name="Sasaki T."/>
            <person name="Matsumoto T."/>
            <person name="Katayose Y."/>
        </authorList>
    </citation>
    <scope>NUCLEOTIDE SEQUENCE</scope>
</reference>
<evidence type="ECO:0000313" key="3">
    <source>
        <dbReference type="EMBL" id="BAD03534.1"/>
    </source>
</evidence>
<sequence>METTRTTRIVSILVSLVLLGQGDTYGRDESAISDLPGHGFEEKGYPVVDYESDRQTVMSTIDFDEMGLRDGLSDNKLLDDFGPGRSNLARDNCSISPDTRLRFMSTTTELADLRS</sequence>
<organism evidence="3 4">
    <name type="scientific">Oryza sativa subsp. japonica</name>
    <name type="common">Rice</name>
    <dbReference type="NCBI Taxonomy" id="39947"/>
    <lineage>
        <taxon>Eukaryota</taxon>
        <taxon>Viridiplantae</taxon>
        <taxon>Streptophyta</taxon>
        <taxon>Embryophyta</taxon>
        <taxon>Tracheophyta</taxon>
        <taxon>Spermatophyta</taxon>
        <taxon>Magnoliopsida</taxon>
        <taxon>Liliopsida</taxon>
        <taxon>Poales</taxon>
        <taxon>Poaceae</taxon>
        <taxon>BOP clade</taxon>
        <taxon>Oryzoideae</taxon>
        <taxon>Oryzeae</taxon>
        <taxon>Oryzinae</taxon>
        <taxon>Oryza</taxon>
        <taxon>Oryza sativa</taxon>
    </lineage>
</organism>
<dbReference type="EMBL" id="AP005298">
    <property type="protein sequence ID" value="BAD03483.1"/>
    <property type="molecule type" value="Genomic_DNA"/>
</dbReference>
<evidence type="ECO:0000256" key="1">
    <source>
        <dbReference type="SAM" id="SignalP"/>
    </source>
</evidence>
<evidence type="ECO:0000313" key="4">
    <source>
        <dbReference type="Proteomes" id="UP000000763"/>
    </source>
</evidence>
<dbReference type="AlphaFoldDB" id="Q6Z260"/>
<reference evidence="2" key="1">
    <citation type="submission" date="2002-05" db="EMBL/GenBank/DDBJ databases">
        <title>Oryza sativa nipponbare(GA3) genomic DNA, chromosome 8, BAC clone:OJ1770_H03.</title>
        <authorList>
            <person name="Sasaki T."/>
            <person name="Matsumoto T."/>
            <person name="Katayose Y."/>
        </authorList>
    </citation>
    <scope>NUCLEOTIDE SEQUENCE</scope>
</reference>
<feature type="chain" id="PRO_5010142854" evidence="1">
    <location>
        <begin position="23"/>
        <end position="115"/>
    </location>
</feature>
<evidence type="ECO:0000313" key="2">
    <source>
        <dbReference type="EMBL" id="BAD03483.1"/>
    </source>
</evidence>
<accession>Q6Z260</accession>
<protein>
    <submittedName>
        <fullName evidence="3">Uncharacterized protein</fullName>
    </submittedName>
</protein>
<keyword evidence="1" id="KW-0732">Signal</keyword>
<gene>
    <name evidence="2" type="ORF">OJ1770_H03.5</name>
    <name evidence="3" type="ORF">OSJNBa0091C18.27</name>
</gene>
<feature type="signal peptide" evidence="1">
    <location>
        <begin position="1"/>
        <end position="22"/>
    </location>
</feature>
<dbReference type="Proteomes" id="UP000000763">
    <property type="component" value="Chromosome 8"/>
</dbReference>
<reference evidence="4" key="3">
    <citation type="journal article" date="2005" name="Nature">
        <title>The map-based sequence of the rice genome.</title>
        <authorList>
            <consortium name="International rice genome sequencing project (IRGSP)"/>
            <person name="Matsumoto T."/>
            <person name="Wu J."/>
            <person name="Kanamori H."/>
            <person name="Katayose Y."/>
            <person name="Fujisawa M."/>
            <person name="Namiki N."/>
            <person name="Mizuno H."/>
            <person name="Yamamoto K."/>
            <person name="Antonio B.A."/>
            <person name="Baba T."/>
            <person name="Sakata K."/>
            <person name="Nagamura Y."/>
            <person name="Aoki H."/>
            <person name="Arikawa K."/>
            <person name="Arita K."/>
            <person name="Bito T."/>
            <person name="Chiden Y."/>
            <person name="Fujitsuka N."/>
            <person name="Fukunaka R."/>
            <person name="Hamada M."/>
            <person name="Harada C."/>
            <person name="Hayashi A."/>
            <person name="Hijishita S."/>
            <person name="Honda M."/>
            <person name="Hosokawa S."/>
            <person name="Ichikawa Y."/>
            <person name="Idonuma A."/>
            <person name="Iijima M."/>
            <person name="Ikeda M."/>
            <person name="Ikeno M."/>
            <person name="Ito K."/>
            <person name="Ito S."/>
            <person name="Ito T."/>
            <person name="Ito Y."/>
            <person name="Ito Y."/>
            <person name="Iwabuchi A."/>
            <person name="Kamiya K."/>
            <person name="Karasawa W."/>
            <person name="Kurita K."/>
            <person name="Katagiri S."/>
            <person name="Kikuta A."/>
            <person name="Kobayashi H."/>
            <person name="Kobayashi N."/>
            <person name="Machita K."/>
            <person name="Maehara T."/>
            <person name="Masukawa M."/>
            <person name="Mizubayashi T."/>
            <person name="Mukai Y."/>
            <person name="Nagasaki H."/>
            <person name="Nagata Y."/>
            <person name="Naito S."/>
            <person name="Nakashima M."/>
            <person name="Nakama Y."/>
            <person name="Nakamichi Y."/>
            <person name="Nakamura M."/>
            <person name="Meguro A."/>
            <person name="Negishi M."/>
            <person name="Ohta I."/>
            <person name="Ohta T."/>
            <person name="Okamoto M."/>
            <person name="Ono N."/>
            <person name="Saji S."/>
            <person name="Sakaguchi M."/>
            <person name="Sakai K."/>
            <person name="Shibata M."/>
            <person name="Shimokawa T."/>
            <person name="Song J."/>
            <person name="Takazaki Y."/>
            <person name="Terasawa K."/>
            <person name="Tsugane M."/>
            <person name="Tsuji K."/>
            <person name="Ueda S."/>
            <person name="Waki K."/>
            <person name="Yamagata H."/>
            <person name="Yamamoto M."/>
            <person name="Yamamoto S."/>
            <person name="Yamane H."/>
            <person name="Yoshiki S."/>
            <person name="Yoshihara R."/>
            <person name="Yukawa K."/>
            <person name="Zhong H."/>
            <person name="Yano M."/>
            <person name="Yuan Q."/>
            <person name="Ouyang S."/>
            <person name="Liu J."/>
            <person name="Jones K.M."/>
            <person name="Gansberger K."/>
            <person name="Moffat K."/>
            <person name="Hill J."/>
            <person name="Bera J."/>
            <person name="Fadrosh D."/>
            <person name="Jin S."/>
            <person name="Johri S."/>
            <person name="Kim M."/>
            <person name="Overton L."/>
            <person name="Reardon M."/>
            <person name="Tsitrin T."/>
            <person name="Vuong H."/>
            <person name="Weaver B."/>
            <person name="Ciecko A."/>
            <person name="Tallon L."/>
            <person name="Jackson J."/>
            <person name="Pai G."/>
            <person name="Aken S.V."/>
            <person name="Utterback T."/>
            <person name="Reidmuller S."/>
            <person name="Feldblyum T."/>
            <person name="Hsiao J."/>
            <person name="Zismann V."/>
            <person name="Iobst S."/>
            <person name="de Vazeille A.R."/>
            <person name="Buell C.R."/>
            <person name="Ying K."/>
            <person name="Li Y."/>
            <person name="Lu T."/>
            <person name="Huang Y."/>
            <person name="Zhao Q."/>
            <person name="Feng Q."/>
            <person name="Zhang L."/>
            <person name="Zhu J."/>
            <person name="Weng Q."/>
            <person name="Mu J."/>
            <person name="Lu Y."/>
            <person name="Fan D."/>
            <person name="Liu Y."/>
            <person name="Guan J."/>
            <person name="Zhang Y."/>
            <person name="Yu S."/>
            <person name="Liu X."/>
            <person name="Zhang Y."/>
            <person name="Hong G."/>
            <person name="Han B."/>
            <person name="Choisne N."/>
            <person name="Demange N."/>
            <person name="Orjeda G."/>
            <person name="Samain S."/>
            <person name="Cattolico L."/>
            <person name="Pelletier E."/>
            <person name="Couloux A."/>
            <person name="Segurens B."/>
            <person name="Wincker P."/>
            <person name="D'Hont A."/>
            <person name="Scarpelli C."/>
            <person name="Weissenbach J."/>
            <person name="Salanoubat M."/>
            <person name="Quetier F."/>
            <person name="Yu Y."/>
            <person name="Kim H.R."/>
            <person name="Rambo T."/>
            <person name="Currie J."/>
            <person name="Collura K."/>
            <person name="Luo M."/>
            <person name="Yang T."/>
            <person name="Ammiraju J.S.S."/>
            <person name="Engler F."/>
            <person name="Soderlund C."/>
            <person name="Wing R.A."/>
            <person name="Palmer L.E."/>
            <person name="de la Bastide M."/>
            <person name="Spiegel L."/>
            <person name="Nascimento L."/>
            <person name="Zutavern T."/>
            <person name="O'Shaughnessy A."/>
            <person name="Dike S."/>
            <person name="Dedhia N."/>
            <person name="Preston R."/>
            <person name="Balija V."/>
            <person name="McCombie W.R."/>
            <person name="Chow T."/>
            <person name="Chen H."/>
            <person name="Chung M."/>
            <person name="Chen C."/>
            <person name="Shaw J."/>
            <person name="Wu H."/>
            <person name="Hsiao K."/>
            <person name="Chao Y."/>
            <person name="Chu M."/>
            <person name="Cheng C."/>
            <person name="Hour A."/>
            <person name="Lee P."/>
            <person name="Lin S."/>
            <person name="Lin Y."/>
            <person name="Liou J."/>
            <person name="Liu S."/>
            <person name="Hsing Y."/>
            <person name="Raghuvanshi S."/>
            <person name="Mohanty A."/>
            <person name="Bharti A.K."/>
            <person name="Gaur A."/>
            <person name="Gupta V."/>
            <person name="Kumar D."/>
            <person name="Ravi V."/>
            <person name="Vij S."/>
            <person name="Kapur A."/>
            <person name="Khurana P."/>
            <person name="Khurana P."/>
            <person name="Khurana J.P."/>
            <person name="Tyagi A.K."/>
            <person name="Gaikwad K."/>
            <person name="Singh A."/>
            <person name="Dalal V."/>
            <person name="Srivastava S."/>
            <person name="Dixit A."/>
            <person name="Pal A.K."/>
            <person name="Ghazi I.A."/>
            <person name="Yadav M."/>
            <person name="Pandit A."/>
            <person name="Bhargava A."/>
            <person name="Sureshbabu K."/>
            <person name="Batra K."/>
            <person name="Sharma T.R."/>
            <person name="Mohapatra T."/>
            <person name="Singh N.K."/>
            <person name="Messing J."/>
            <person name="Nelson A.B."/>
            <person name="Fuks G."/>
            <person name="Kavchok S."/>
            <person name="Keizer G."/>
            <person name="Linton E."/>
            <person name="Llaca V."/>
            <person name="Song R."/>
            <person name="Tanyolac B."/>
            <person name="Young S."/>
            <person name="Ho-Il K."/>
            <person name="Hahn J.H."/>
            <person name="Sangsakoo G."/>
            <person name="Vanavichit A."/>
            <person name="de Mattos Luiz.A.T."/>
            <person name="Zimmer P.D."/>
            <person name="Malone G."/>
            <person name="Dellagostin O."/>
            <person name="de Oliveira A.C."/>
            <person name="Bevan M."/>
            <person name="Bancroft I."/>
            <person name="Minx P."/>
            <person name="Cordum H."/>
            <person name="Wilson R."/>
            <person name="Cheng Z."/>
            <person name="Jin W."/>
            <person name="Jiang J."/>
            <person name="Leong S.A."/>
            <person name="Iwama H."/>
            <person name="Gojobori T."/>
            <person name="Itoh T."/>
            <person name="Niimura Y."/>
            <person name="Fujii Y."/>
            <person name="Habara T."/>
            <person name="Sakai H."/>
            <person name="Sato Y."/>
            <person name="Wilson G."/>
            <person name="Kumar K."/>
            <person name="McCouch S."/>
            <person name="Juretic N."/>
            <person name="Hoen D."/>
            <person name="Wright S."/>
            <person name="Bruskiewich R."/>
            <person name="Bureau T."/>
            <person name="Miyao A."/>
            <person name="Hirochika H."/>
            <person name="Nishikawa T."/>
            <person name="Kadowaki K."/>
            <person name="Sugiura M."/>
            <person name="Burr B."/>
            <person name="Sasaki T."/>
        </authorList>
    </citation>
    <scope>NUCLEOTIDE SEQUENCE [LARGE SCALE GENOMIC DNA]</scope>
    <source>
        <strain evidence="4">cv. Nipponbare</strain>
    </source>
</reference>
<dbReference type="EMBL" id="AP005389">
    <property type="protein sequence ID" value="BAD03534.1"/>
    <property type="molecule type" value="Genomic_DNA"/>
</dbReference>
<name>Q6Z260_ORYSJ</name>